<sequence length="210" mass="23997">MRVIFIILCLFFLSNGYCDESANLAELNSKLLSKNAFGKDGIYFEVKIKNVSDKNLCIIGWPIVARSSYILNELHTKRYVIENYKDVTYLGVQGSRLDEENHRVTILPPSSELKYSENIMDSYKFNKDGEYKIIFYSMYFDCGYLSNPDLSVALLSNSLTRFAAGDYYHGKGFDWFLKGRDANKKNILSKVNLAVSHAKFTVPLIGEKSE</sequence>
<protein>
    <submittedName>
        <fullName evidence="1">Uncharacterized protein</fullName>
    </submittedName>
</protein>
<keyword evidence="2" id="KW-1185">Reference proteome</keyword>
<dbReference type="RefSeq" id="WP_238894064.1">
    <property type="nucleotide sequence ID" value="NZ_JAKOGG010000001.1"/>
</dbReference>
<organism evidence="1 2">
    <name type="scientific">Shewanella electrica</name>
    <dbReference type="NCBI Taxonomy" id="515560"/>
    <lineage>
        <taxon>Bacteria</taxon>
        <taxon>Pseudomonadati</taxon>
        <taxon>Pseudomonadota</taxon>
        <taxon>Gammaproteobacteria</taxon>
        <taxon>Alteromonadales</taxon>
        <taxon>Shewanellaceae</taxon>
        <taxon>Shewanella</taxon>
    </lineage>
</organism>
<dbReference type="EMBL" id="JAKOGG010000001">
    <property type="protein sequence ID" value="MCS4554825.1"/>
    <property type="molecule type" value="Genomic_DNA"/>
</dbReference>
<evidence type="ECO:0000313" key="2">
    <source>
        <dbReference type="Proteomes" id="UP001201549"/>
    </source>
</evidence>
<name>A0ABT2FEY0_9GAMM</name>
<evidence type="ECO:0000313" key="1">
    <source>
        <dbReference type="EMBL" id="MCS4554825.1"/>
    </source>
</evidence>
<proteinExistence type="predicted"/>
<reference evidence="2" key="2">
    <citation type="submission" date="2023-07" db="EMBL/GenBank/DDBJ databases">
        <title>Shewanella mangrovi sp. nov., an acetaldehyde- degrading bacterium isolated from mangrove sediment.</title>
        <authorList>
            <person name="Liu Y."/>
        </authorList>
    </citation>
    <scope>NUCLEOTIDE SEQUENCE [LARGE SCALE GENOMIC DNA]</scope>
    <source>
        <strain evidence="2">C32</strain>
    </source>
</reference>
<accession>A0ABT2FEY0</accession>
<dbReference type="Proteomes" id="UP001201549">
    <property type="component" value="Unassembled WGS sequence"/>
</dbReference>
<reference evidence="1 2" key="1">
    <citation type="submission" date="2022-02" db="EMBL/GenBank/DDBJ databases">
        <authorList>
            <person name="Zhuang L."/>
        </authorList>
    </citation>
    <scope>NUCLEOTIDE SEQUENCE [LARGE SCALE GENOMIC DNA]</scope>
    <source>
        <strain evidence="1 2">C32</strain>
    </source>
</reference>
<gene>
    <name evidence="1" type="ORF">L9G74_00050</name>
</gene>
<comment type="caution">
    <text evidence="1">The sequence shown here is derived from an EMBL/GenBank/DDBJ whole genome shotgun (WGS) entry which is preliminary data.</text>
</comment>
<dbReference type="Gene3D" id="2.60.40.2970">
    <property type="match status" value="1"/>
</dbReference>